<sequence length="280" mass="31572">MSTPPEQPKSILKKTHDSLTSPSDDLPTNLKIQPKSDAERKRLEVAVQHARLIQEQKAIMIANLDAIEELSEYPASETPTEAEINAFLGYMISFQPGDYDALIEERHVNDRCGYTLCPNPPRKPVRAPWLKNRGVENWCSDDCAKRALYIKAQLDETPAWERRAGEKNPLVLYGANKQPAQGTQMQLPVREKAPQKDTDDRDLAYERGEVTKVSETKMDRVLKTEVLENKTISSVMPPTQTRFADSSVHDLIEGYQPRGVQKGSRITVKPEDSDSDEEDA</sequence>
<evidence type="ECO:0000313" key="15">
    <source>
        <dbReference type="EMBL" id="KEQ78589.1"/>
    </source>
</evidence>
<dbReference type="InterPro" id="IPR038534">
    <property type="entry name" value="Rtr1/RPAP2_sf"/>
</dbReference>
<keyword evidence="8 12" id="KW-0539">Nucleus</keyword>
<organism evidence="15 16">
    <name type="scientific">Aureobasidium pullulans EXF-150</name>
    <dbReference type="NCBI Taxonomy" id="1043002"/>
    <lineage>
        <taxon>Eukaryota</taxon>
        <taxon>Fungi</taxon>
        <taxon>Dikarya</taxon>
        <taxon>Ascomycota</taxon>
        <taxon>Pezizomycotina</taxon>
        <taxon>Dothideomycetes</taxon>
        <taxon>Dothideomycetidae</taxon>
        <taxon>Dothideales</taxon>
        <taxon>Saccotheciaceae</taxon>
        <taxon>Aureobasidium</taxon>
    </lineage>
</organism>
<evidence type="ECO:0000256" key="8">
    <source>
        <dbReference type="ARBA" id="ARBA00023242"/>
    </source>
</evidence>
<comment type="catalytic activity">
    <reaction evidence="9 12">
        <text>O-phospho-L-seryl-[protein] + H2O = L-seryl-[protein] + phosphate</text>
        <dbReference type="Rhea" id="RHEA:20629"/>
        <dbReference type="Rhea" id="RHEA-COMP:9863"/>
        <dbReference type="Rhea" id="RHEA-COMP:11604"/>
        <dbReference type="ChEBI" id="CHEBI:15377"/>
        <dbReference type="ChEBI" id="CHEBI:29999"/>
        <dbReference type="ChEBI" id="CHEBI:43474"/>
        <dbReference type="ChEBI" id="CHEBI:83421"/>
        <dbReference type="EC" id="3.1.3.16"/>
    </reaction>
</comment>
<proteinExistence type="inferred from homology"/>
<dbReference type="PANTHER" id="PTHR14732:SF0">
    <property type="entry name" value="RNA POLYMERASE II SUBUNIT B1 CTD PHOSPHATASE RPAP2-RELATED"/>
    <property type="match status" value="1"/>
</dbReference>
<reference evidence="15 16" key="1">
    <citation type="journal article" date="2014" name="BMC Genomics">
        <title>Genome sequencing of four Aureobasidium pullulans varieties: biotechnological potential, stress tolerance, and description of new species.</title>
        <authorList>
            <person name="Gostin Ar C."/>
            <person name="Ohm R.A."/>
            <person name="Kogej T."/>
            <person name="Sonjak S."/>
            <person name="Turk M."/>
            <person name="Zajc J."/>
            <person name="Zalar P."/>
            <person name="Grube M."/>
            <person name="Sun H."/>
            <person name="Han J."/>
            <person name="Sharma A."/>
            <person name="Chiniquy J."/>
            <person name="Ngan C.Y."/>
            <person name="Lipzen A."/>
            <person name="Barry K."/>
            <person name="Grigoriev I.V."/>
            <person name="Gunde-Cimerman N."/>
        </authorList>
    </citation>
    <scope>NUCLEOTIDE SEQUENCE [LARGE SCALE GENOMIC DNA]</scope>
    <source>
        <strain evidence="15 16">EXF-150</strain>
    </source>
</reference>
<gene>
    <name evidence="15" type="ORF">M438DRAFT_350335</name>
</gene>
<evidence type="ECO:0000256" key="9">
    <source>
        <dbReference type="ARBA" id="ARBA00047761"/>
    </source>
</evidence>
<dbReference type="GO" id="GO:0008270">
    <property type="term" value="F:zinc ion binding"/>
    <property type="evidence" value="ECO:0007669"/>
    <property type="project" value="UniProtKB-KW"/>
</dbReference>
<dbReference type="GO" id="GO:0005634">
    <property type="term" value="C:nucleus"/>
    <property type="evidence" value="ECO:0007669"/>
    <property type="project" value="UniProtKB-SubCell"/>
</dbReference>
<evidence type="ECO:0000256" key="11">
    <source>
        <dbReference type="PROSITE-ProRule" id="PRU00812"/>
    </source>
</evidence>
<accession>A0A074X4B5</accession>
<dbReference type="GO" id="GO:0043175">
    <property type="term" value="F:RNA polymerase core enzyme binding"/>
    <property type="evidence" value="ECO:0007669"/>
    <property type="project" value="UniProtKB-UniRule"/>
</dbReference>
<evidence type="ECO:0000256" key="7">
    <source>
        <dbReference type="ARBA" id="ARBA00022912"/>
    </source>
</evidence>
<dbReference type="PROSITE" id="PS51479">
    <property type="entry name" value="ZF_RTR1"/>
    <property type="match status" value="1"/>
</dbReference>
<dbReference type="HOGENOM" id="CLU_049331_2_0_1"/>
<dbReference type="STRING" id="1043002.A0A074X4B5"/>
<feature type="compositionally biased region" description="Basic and acidic residues" evidence="13">
    <location>
        <begin position="189"/>
        <end position="207"/>
    </location>
</feature>
<keyword evidence="4 12" id="KW-0863">Zinc-finger</keyword>
<dbReference type="GeneID" id="40748908"/>
<dbReference type="InterPro" id="IPR007308">
    <property type="entry name" value="Rtr1/RPAP2_dom"/>
</dbReference>
<protein>
    <recommendedName>
        <fullName evidence="12">RNA polymerase II subunit B1 CTD phosphatase RPAP2 homolog</fullName>
        <ecNumber evidence="12">3.1.3.16</ecNumber>
    </recommendedName>
</protein>
<evidence type="ECO:0000256" key="2">
    <source>
        <dbReference type="ARBA" id="ARBA00005676"/>
    </source>
</evidence>
<dbReference type="Pfam" id="PF04181">
    <property type="entry name" value="RPAP2_Rtr1"/>
    <property type="match status" value="1"/>
</dbReference>
<dbReference type="AlphaFoldDB" id="A0A074X4B5"/>
<dbReference type="GO" id="GO:0008420">
    <property type="term" value="F:RNA polymerase II CTD heptapeptide repeat phosphatase activity"/>
    <property type="evidence" value="ECO:0007669"/>
    <property type="project" value="UniProtKB-UniRule"/>
</dbReference>
<evidence type="ECO:0000313" key="16">
    <source>
        <dbReference type="Proteomes" id="UP000030706"/>
    </source>
</evidence>
<feature type="region of interest" description="Disordered" evidence="13">
    <location>
        <begin position="255"/>
        <end position="280"/>
    </location>
</feature>
<dbReference type="RefSeq" id="XP_029754776.1">
    <property type="nucleotide sequence ID" value="XM_029906602.1"/>
</dbReference>
<evidence type="ECO:0000256" key="5">
    <source>
        <dbReference type="ARBA" id="ARBA00022801"/>
    </source>
</evidence>
<keyword evidence="7 12" id="KW-0904">Protein phosphatase</keyword>
<feature type="region of interest" description="Disordered" evidence="13">
    <location>
        <begin position="1"/>
        <end position="37"/>
    </location>
</feature>
<comment type="subcellular location">
    <subcellularLocation>
        <location evidence="1 12">Nucleus</location>
    </subcellularLocation>
</comment>
<evidence type="ECO:0000256" key="3">
    <source>
        <dbReference type="ARBA" id="ARBA00022723"/>
    </source>
</evidence>
<dbReference type="GO" id="GO:0005737">
    <property type="term" value="C:cytoplasm"/>
    <property type="evidence" value="ECO:0007669"/>
    <property type="project" value="TreeGrafter"/>
</dbReference>
<keyword evidence="6 12" id="KW-0862">Zinc</keyword>
<evidence type="ECO:0000259" key="14">
    <source>
        <dbReference type="PROSITE" id="PS51479"/>
    </source>
</evidence>
<comment type="function">
    <text evidence="12">Putative RNA polymerase II subunit B1 C-terminal domain (CTD) phosphatase involved in RNA polymerase II transcription regulation.</text>
</comment>
<dbReference type="OrthoDB" id="2590500at2759"/>
<evidence type="ECO:0000256" key="1">
    <source>
        <dbReference type="ARBA" id="ARBA00004123"/>
    </source>
</evidence>
<evidence type="ECO:0000256" key="12">
    <source>
        <dbReference type="RuleBase" id="RU367080"/>
    </source>
</evidence>
<keyword evidence="5 12" id="KW-0378">Hydrolase</keyword>
<evidence type="ECO:0000256" key="4">
    <source>
        <dbReference type="ARBA" id="ARBA00022771"/>
    </source>
</evidence>
<comment type="similarity">
    <text evidence="2 11 12">Belongs to the RPAP2 family.</text>
</comment>
<evidence type="ECO:0000256" key="13">
    <source>
        <dbReference type="SAM" id="MobiDB-lite"/>
    </source>
</evidence>
<dbReference type="Proteomes" id="UP000030706">
    <property type="component" value="Unassembled WGS sequence"/>
</dbReference>
<dbReference type="EMBL" id="KL585019">
    <property type="protein sequence ID" value="KEQ78589.1"/>
    <property type="molecule type" value="Genomic_DNA"/>
</dbReference>
<keyword evidence="3 12" id="KW-0479">Metal-binding</keyword>
<evidence type="ECO:0000256" key="10">
    <source>
        <dbReference type="ARBA" id="ARBA00048336"/>
    </source>
</evidence>
<dbReference type="PANTHER" id="PTHR14732">
    <property type="entry name" value="RNA POLYMERASE II SUBUNIT B1 CTD PHOSPHATASE RPAP2-RELATED"/>
    <property type="match status" value="1"/>
</dbReference>
<comment type="catalytic activity">
    <reaction evidence="10 12">
        <text>O-phospho-L-threonyl-[protein] + H2O = L-threonyl-[protein] + phosphate</text>
        <dbReference type="Rhea" id="RHEA:47004"/>
        <dbReference type="Rhea" id="RHEA-COMP:11060"/>
        <dbReference type="Rhea" id="RHEA-COMP:11605"/>
        <dbReference type="ChEBI" id="CHEBI:15377"/>
        <dbReference type="ChEBI" id="CHEBI:30013"/>
        <dbReference type="ChEBI" id="CHEBI:43474"/>
        <dbReference type="ChEBI" id="CHEBI:61977"/>
        <dbReference type="EC" id="3.1.3.16"/>
    </reaction>
</comment>
<name>A0A074X4B5_AURPU</name>
<dbReference type="Gene3D" id="1.25.40.820">
    <property type="match status" value="1"/>
</dbReference>
<dbReference type="InterPro" id="IPR039693">
    <property type="entry name" value="Rtr1/RPAP2"/>
</dbReference>
<keyword evidence="16" id="KW-1185">Reference proteome</keyword>
<evidence type="ECO:0000256" key="6">
    <source>
        <dbReference type="ARBA" id="ARBA00022833"/>
    </source>
</evidence>
<dbReference type="EC" id="3.1.3.16" evidence="12"/>
<feature type="domain" description="RTR1-type" evidence="14">
    <location>
        <begin position="89"/>
        <end position="163"/>
    </location>
</feature>
<feature type="region of interest" description="Disordered" evidence="13">
    <location>
        <begin position="178"/>
        <end position="207"/>
    </location>
</feature>